<evidence type="ECO:0000313" key="1">
    <source>
        <dbReference type="EMBL" id="MDQ0174335.1"/>
    </source>
</evidence>
<dbReference type="InterPro" id="IPR047175">
    <property type="entry name" value="CotS-like"/>
</dbReference>
<dbReference type="InterPro" id="IPR011009">
    <property type="entry name" value="Kinase-like_dom_sf"/>
</dbReference>
<dbReference type="EMBL" id="JAUSTT010000001">
    <property type="protein sequence ID" value="MDQ0174335.1"/>
    <property type="molecule type" value="Genomic_DNA"/>
</dbReference>
<dbReference type="PANTHER" id="PTHR39179:SF3">
    <property type="entry name" value="COTS-RELATED PROTEIN"/>
    <property type="match status" value="1"/>
</dbReference>
<evidence type="ECO:0000313" key="2">
    <source>
        <dbReference type="Proteomes" id="UP001223586"/>
    </source>
</evidence>
<dbReference type="RefSeq" id="WP_307225714.1">
    <property type="nucleotide sequence ID" value="NZ_JAUSTT010000001.1"/>
</dbReference>
<keyword evidence="2" id="KW-1185">Reference proteome</keyword>
<organism evidence="1 2">
    <name type="scientific">Bacillus chungangensis</name>
    <dbReference type="NCBI Taxonomy" id="587633"/>
    <lineage>
        <taxon>Bacteria</taxon>
        <taxon>Bacillati</taxon>
        <taxon>Bacillota</taxon>
        <taxon>Bacilli</taxon>
        <taxon>Bacillales</taxon>
        <taxon>Bacillaceae</taxon>
        <taxon>Bacillus</taxon>
    </lineage>
</organism>
<accession>A0ABT9WMD3</accession>
<dbReference type="Gene3D" id="3.30.200.20">
    <property type="entry name" value="Phosphorylase Kinase, domain 1"/>
    <property type="match status" value="1"/>
</dbReference>
<dbReference type="InterPro" id="IPR014253">
    <property type="entry name" value="Spore_coat_YsxE"/>
</dbReference>
<dbReference type="PANTHER" id="PTHR39179">
    <property type="entry name" value="SPORE COAT PROTEIN I"/>
    <property type="match status" value="1"/>
</dbReference>
<reference evidence="1 2" key="1">
    <citation type="submission" date="2023-07" db="EMBL/GenBank/DDBJ databases">
        <title>Genomic Encyclopedia of Type Strains, Phase IV (KMG-IV): sequencing the most valuable type-strain genomes for metagenomic binning, comparative biology and taxonomic classification.</title>
        <authorList>
            <person name="Goeker M."/>
        </authorList>
    </citation>
    <scope>NUCLEOTIDE SEQUENCE [LARGE SCALE GENOMIC DNA]</scope>
    <source>
        <strain evidence="1 2">DSM 23837</strain>
    </source>
</reference>
<name>A0ABT9WMD3_9BACI</name>
<dbReference type="SUPFAM" id="SSF56112">
    <property type="entry name" value="Protein kinase-like (PK-like)"/>
    <property type="match status" value="1"/>
</dbReference>
<sequence>MEKNLSIIQKIASYYGIRVHYMEQFGKVTKLYSDVGNFALKKIHAQNGIDFVQNMKMIYQQGYNRIVPIYPTLDGRFSVLEGNALFYLTPWLANEGQENGLKKHQHFFRELSRLHTISVKEIEIEKEERKEHYEETTSQWEQDQAFLDEFLEECEKEWYMSPFQLLFCTYYHDIKLALQFAQKKFDKWFEDSKELAKARTVMIHGKTSIDHFIYDEQGYGYFTNLERARRSSPIHDLLPFIAKSLDTYPKHADELLDGMQLYLRYFPFNADEMLLFTSYLAYPIVITQTVRKYFYQQPKRNELKDSKALQRNYWQLKNTEYMIMRLTEYEQTKNNAQDESSL</sequence>
<comment type="caution">
    <text evidence="1">The sequence shown here is derived from an EMBL/GenBank/DDBJ whole genome shotgun (WGS) entry which is preliminary data.</text>
</comment>
<keyword evidence="1" id="KW-0946">Virion</keyword>
<dbReference type="NCBIfam" id="TIGR02904">
    <property type="entry name" value="spore_ysxE"/>
    <property type="match status" value="1"/>
</dbReference>
<keyword evidence="1" id="KW-0167">Capsid protein</keyword>
<protein>
    <submittedName>
        <fullName evidence="1">Spore coat protein YsxE</fullName>
    </submittedName>
</protein>
<dbReference type="Proteomes" id="UP001223586">
    <property type="component" value="Unassembled WGS sequence"/>
</dbReference>
<proteinExistence type="predicted"/>
<dbReference type="Gene3D" id="3.90.1200.10">
    <property type="match status" value="1"/>
</dbReference>
<gene>
    <name evidence="1" type="ORF">J2S08_000166</name>
</gene>